<keyword evidence="2" id="KW-1185">Reference proteome</keyword>
<organism evidence="1 2">
    <name type="scientific">Saguinus oedipus</name>
    <name type="common">Cotton-top tamarin</name>
    <name type="synonym">Oedipomidas oedipus</name>
    <dbReference type="NCBI Taxonomy" id="9490"/>
    <lineage>
        <taxon>Eukaryota</taxon>
        <taxon>Metazoa</taxon>
        <taxon>Chordata</taxon>
        <taxon>Craniata</taxon>
        <taxon>Vertebrata</taxon>
        <taxon>Euteleostomi</taxon>
        <taxon>Mammalia</taxon>
        <taxon>Eutheria</taxon>
        <taxon>Euarchontoglires</taxon>
        <taxon>Primates</taxon>
        <taxon>Haplorrhini</taxon>
        <taxon>Platyrrhini</taxon>
        <taxon>Cebidae</taxon>
        <taxon>Callitrichinae</taxon>
        <taxon>Saguinus</taxon>
    </lineage>
</organism>
<gene>
    <name evidence="1" type="ORF">P7K49_012262</name>
</gene>
<accession>A0ABQ9VTP9</accession>
<proteinExistence type="predicted"/>
<name>A0ABQ9VTP9_SAGOE</name>
<dbReference type="EMBL" id="JASSZA010000005">
    <property type="protein sequence ID" value="KAK2112515.1"/>
    <property type="molecule type" value="Genomic_DNA"/>
</dbReference>
<evidence type="ECO:0000313" key="2">
    <source>
        <dbReference type="Proteomes" id="UP001266305"/>
    </source>
</evidence>
<reference evidence="1 2" key="1">
    <citation type="submission" date="2023-05" db="EMBL/GenBank/DDBJ databases">
        <title>B98-5 Cell Line De Novo Hybrid Assembly: An Optical Mapping Approach.</title>
        <authorList>
            <person name="Kananen K."/>
            <person name="Auerbach J.A."/>
            <person name="Kautto E."/>
            <person name="Blachly J.S."/>
        </authorList>
    </citation>
    <scope>NUCLEOTIDE SEQUENCE [LARGE SCALE GENOMIC DNA]</scope>
    <source>
        <strain evidence="1">B95-8</strain>
        <tissue evidence="1">Cell line</tissue>
    </source>
</reference>
<dbReference type="Proteomes" id="UP001266305">
    <property type="component" value="Unassembled WGS sequence"/>
</dbReference>
<comment type="caution">
    <text evidence="1">The sequence shown here is derived from an EMBL/GenBank/DDBJ whole genome shotgun (WGS) entry which is preliminary data.</text>
</comment>
<sequence length="92" mass="10109">MGQRSGEFLLLKNRFGKTGLYILLIKDELYLLRTARESLMEVAFSEPSPRCGQALFMSSGCSSAASLACVRLMNKLGNVVSNNPPEGEPIKR</sequence>
<protein>
    <submittedName>
        <fullName evidence="1">Uncharacterized protein</fullName>
    </submittedName>
</protein>
<evidence type="ECO:0000313" key="1">
    <source>
        <dbReference type="EMBL" id="KAK2112515.1"/>
    </source>
</evidence>